<gene>
    <name evidence="2" type="ORF">ACFQMF_01655</name>
</gene>
<evidence type="ECO:0000313" key="2">
    <source>
        <dbReference type="EMBL" id="MFC7323277.1"/>
    </source>
</evidence>
<dbReference type="SUPFAM" id="SSF46785">
    <property type="entry name" value="Winged helix' DNA-binding domain"/>
    <property type="match status" value="1"/>
</dbReference>
<evidence type="ECO:0000313" key="3">
    <source>
        <dbReference type="Proteomes" id="UP001596545"/>
    </source>
</evidence>
<reference evidence="2 3" key="1">
    <citation type="journal article" date="2019" name="Int. J. Syst. Evol. Microbiol.">
        <title>The Global Catalogue of Microorganisms (GCM) 10K type strain sequencing project: providing services to taxonomists for standard genome sequencing and annotation.</title>
        <authorList>
            <consortium name="The Broad Institute Genomics Platform"/>
            <consortium name="The Broad Institute Genome Sequencing Center for Infectious Disease"/>
            <person name="Wu L."/>
            <person name="Ma J."/>
        </authorList>
    </citation>
    <scope>NUCLEOTIDE SEQUENCE [LARGE SCALE GENOMIC DNA]</scope>
    <source>
        <strain evidence="2 3">CGMCC 1.12554</strain>
    </source>
</reference>
<evidence type="ECO:0008006" key="4">
    <source>
        <dbReference type="Google" id="ProtNLM"/>
    </source>
</evidence>
<dbReference type="Gene3D" id="1.10.10.10">
    <property type="entry name" value="Winged helix-like DNA-binding domain superfamily/Winged helix DNA-binding domain"/>
    <property type="match status" value="1"/>
</dbReference>
<sequence length="183" mass="21212">MSYSLVTEAEFCWVLDWIGPAGTREISEHLPTSYKGAYMRLRRFDGTYVEHEEPPQRDFKWWLTDAGRAVVDEADLPPIEEVDLEEYFAGRQTSLNPNTILHEIAIYEAEWTPTSMLYDALPYAKSTIRVRLMDMHDKGVVERDDSQKTNHWRLTAAGREQLAEADDTTPHDDTKRIFEQSSL</sequence>
<comment type="caution">
    <text evidence="2">The sequence shown here is derived from an EMBL/GenBank/DDBJ whole genome shotgun (WGS) entry which is preliminary data.</text>
</comment>
<proteinExistence type="predicted"/>
<dbReference type="EMBL" id="JBHTBL010000001">
    <property type="protein sequence ID" value="MFC7323277.1"/>
    <property type="molecule type" value="Genomic_DNA"/>
</dbReference>
<keyword evidence="3" id="KW-1185">Reference proteome</keyword>
<accession>A0ABD6AH50</accession>
<evidence type="ECO:0000256" key="1">
    <source>
        <dbReference type="SAM" id="MobiDB-lite"/>
    </source>
</evidence>
<dbReference type="RefSeq" id="WP_256407377.1">
    <property type="nucleotide sequence ID" value="NZ_JANHDN010000001.1"/>
</dbReference>
<dbReference type="AlphaFoldDB" id="A0ABD6AH50"/>
<feature type="region of interest" description="Disordered" evidence="1">
    <location>
        <begin position="160"/>
        <end position="183"/>
    </location>
</feature>
<protein>
    <recommendedName>
        <fullName evidence="4">MarR family transcriptional regulator</fullName>
    </recommendedName>
</protein>
<dbReference type="InterPro" id="IPR036388">
    <property type="entry name" value="WH-like_DNA-bd_sf"/>
</dbReference>
<dbReference type="InterPro" id="IPR036390">
    <property type="entry name" value="WH_DNA-bd_sf"/>
</dbReference>
<organism evidence="2 3">
    <name type="scientific">Halorubrum rutilum</name>
    <dbReference type="NCBI Taxonomy" id="1364933"/>
    <lineage>
        <taxon>Archaea</taxon>
        <taxon>Methanobacteriati</taxon>
        <taxon>Methanobacteriota</taxon>
        <taxon>Stenosarchaea group</taxon>
        <taxon>Halobacteria</taxon>
        <taxon>Halobacteriales</taxon>
        <taxon>Haloferacaceae</taxon>
        <taxon>Halorubrum</taxon>
    </lineage>
</organism>
<feature type="compositionally biased region" description="Basic and acidic residues" evidence="1">
    <location>
        <begin position="168"/>
        <end position="183"/>
    </location>
</feature>
<dbReference type="Proteomes" id="UP001596545">
    <property type="component" value="Unassembled WGS sequence"/>
</dbReference>
<name>A0ABD6AH50_9EURY</name>